<dbReference type="InterPro" id="IPR045930">
    <property type="entry name" value="DUF6349"/>
</dbReference>
<organism evidence="1 2">
    <name type="scientific">Leucobacter chromiiresistens</name>
    <dbReference type="NCBI Taxonomy" id="1079994"/>
    <lineage>
        <taxon>Bacteria</taxon>
        <taxon>Bacillati</taxon>
        <taxon>Actinomycetota</taxon>
        <taxon>Actinomycetes</taxon>
        <taxon>Micrococcales</taxon>
        <taxon>Microbacteriaceae</taxon>
        <taxon>Leucobacter</taxon>
    </lineage>
</organism>
<dbReference type="OrthoDB" id="4087418at2"/>
<dbReference type="RefSeq" id="WP_010155268.1">
    <property type="nucleotide sequence ID" value="NZ_FNKB01000001.1"/>
</dbReference>
<reference evidence="1 2" key="1">
    <citation type="submission" date="2016-10" db="EMBL/GenBank/DDBJ databases">
        <authorList>
            <person name="de Groot N.N."/>
        </authorList>
    </citation>
    <scope>NUCLEOTIDE SEQUENCE [LARGE SCALE GENOMIC DNA]</scope>
    <source>
        <strain evidence="1 2">DSM 22788</strain>
    </source>
</reference>
<evidence type="ECO:0000313" key="1">
    <source>
        <dbReference type="EMBL" id="SDQ15374.1"/>
    </source>
</evidence>
<evidence type="ECO:0000313" key="2">
    <source>
        <dbReference type="Proteomes" id="UP000182690"/>
    </source>
</evidence>
<gene>
    <name evidence="1" type="ORF">SAMN04488565_0937</name>
</gene>
<dbReference type="AlphaFoldDB" id="A0A1H0YJK1"/>
<accession>A0A1H0YJK1</accession>
<dbReference type="eggNOG" id="ENOG50345ED">
    <property type="taxonomic scope" value="Bacteria"/>
</dbReference>
<dbReference type="EMBL" id="FNKB01000001">
    <property type="protein sequence ID" value="SDQ15374.1"/>
    <property type="molecule type" value="Genomic_DNA"/>
</dbReference>
<name>A0A1H0YJK1_9MICO</name>
<proteinExistence type="predicted"/>
<dbReference type="Pfam" id="PF19876">
    <property type="entry name" value="DUF6349"/>
    <property type="match status" value="1"/>
</dbReference>
<protein>
    <submittedName>
        <fullName evidence="1">Uncharacterized protein</fullName>
    </submittedName>
</protein>
<dbReference type="Proteomes" id="UP000182690">
    <property type="component" value="Unassembled WGS sequence"/>
</dbReference>
<sequence length="221" mass="24984">MSTAQLSFDIDALIHQAAVETVPTWDGAPLRYHEQYRTPAELDAAWERWQFENGSFGCVPYSHMWHSDKYRRGEEISIGAHQHASFQADARCDGGRFGGPEHDHADGELPNDLIYQFICSRCRWHTISNSENAAVEAWHDHVLPGWRDLPVVPKKLAEHGGERTKLARLQSWLEEYYPAAWQASGFPIISERNTYGTRHVPGGSPWGGYSLSDSVLRPGND</sequence>